<accession>A0A1X9NKJ9</accession>
<dbReference type="RefSeq" id="WP_085760169.1">
    <property type="nucleotide sequence ID" value="NZ_CP019343.1"/>
</dbReference>
<evidence type="ECO:0000313" key="2">
    <source>
        <dbReference type="Proteomes" id="UP000193450"/>
    </source>
</evidence>
<reference evidence="1 2" key="1">
    <citation type="submission" date="2016-11" db="EMBL/GenBank/DDBJ databases">
        <title>Trade-off between light-utilization and light-protection in marine flavobacteria.</title>
        <authorList>
            <person name="Kumagai Y."/>
        </authorList>
    </citation>
    <scope>NUCLEOTIDE SEQUENCE [LARGE SCALE GENOMIC DNA]</scope>
    <source>
        <strain evidence="1 2">NBRC 107125</strain>
    </source>
</reference>
<protein>
    <recommendedName>
        <fullName evidence="3">Addiction module killer protein</fullName>
    </recommendedName>
</protein>
<proteinExistence type="predicted"/>
<keyword evidence="2" id="KW-1185">Reference proteome</keyword>
<dbReference type="Pfam" id="PF05973">
    <property type="entry name" value="Gp49"/>
    <property type="match status" value="1"/>
</dbReference>
<dbReference type="Proteomes" id="UP000193450">
    <property type="component" value="Chromosome"/>
</dbReference>
<dbReference type="KEGG" id="osg:BST96_18835"/>
<sequence length="113" mass="13306">MKCTVYEYRDIFGRSPYARWLKHLRDPRAKAKIILQVDKMELGLFADVEPIGEGLSELRIHYGPGYRIYFGKQGRLVYLLLCGGDKSSQSQDIKKAKARWHDYQRRNNDGDYY</sequence>
<dbReference type="InterPro" id="IPR009241">
    <property type="entry name" value="HigB-like"/>
</dbReference>
<dbReference type="PANTHER" id="PTHR41791:SF1">
    <property type="entry name" value="SSL7039 PROTEIN"/>
    <property type="match status" value="1"/>
</dbReference>
<dbReference type="NCBIfam" id="TIGR02683">
    <property type="entry name" value="upstrm_HI1419"/>
    <property type="match status" value="1"/>
</dbReference>
<name>A0A1X9NKJ9_9GAMM</name>
<dbReference type="OrthoDB" id="9800258at2"/>
<dbReference type="InterPro" id="IPR014056">
    <property type="entry name" value="TypeIITA-like_toxin_pred"/>
</dbReference>
<gene>
    <name evidence="1" type="ORF">BST96_18835</name>
</gene>
<dbReference type="EMBL" id="CP019343">
    <property type="protein sequence ID" value="ARN75969.1"/>
    <property type="molecule type" value="Genomic_DNA"/>
</dbReference>
<dbReference type="PIRSF" id="PIRSF028744">
    <property type="entry name" value="Addict_mod_HI1419"/>
    <property type="match status" value="1"/>
</dbReference>
<evidence type="ECO:0008006" key="3">
    <source>
        <dbReference type="Google" id="ProtNLM"/>
    </source>
</evidence>
<dbReference type="AlphaFoldDB" id="A0A1X9NKJ9"/>
<dbReference type="STRING" id="716816.BST96_18835"/>
<organism evidence="1 2">
    <name type="scientific">Oceanicoccus sagamiensis</name>
    <dbReference type="NCBI Taxonomy" id="716816"/>
    <lineage>
        <taxon>Bacteria</taxon>
        <taxon>Pseudomonadati</taxon>
        <taxon>Pseudomonadota</taxon>
        <taxon>Gammaproteobacteria</taxon>
        <taxon>Cellvibrionales</taxon>
        <taxon>Spongiibacteraceae</taxon>
        <taxon>Oceanicoccus</taxon>
    </lineage>
</organism>
<evidence type="ECO:0000313" key="1">
    <source>
        <dbReference type="EMBL" id="ARN75969.1"/>
    </source>
</evidence>
<dbReference type="PANTHER" id="PTHR41791">
    <property type="entry name" value="SSL7039 PROTEIN"/>
    <property type="match status" value="1"/>
</dbReference>